<dbReference type="EMBL" id="CP003653">
    <property type="protein sequence ID" value="AFZ35647.1"/>
    <property type="molecule type" value="Genomic_DNA"/>
</dbReference>
<dbReference type="PATRIC" id="fig|111780.3.peg.2188"/>
<dbReference type="InterPro" id="IPR036873">
    <property type="entry name" value="Rhodanese-like_dom_sf"/>
</dbReference>
<dbReference type="eggNOG" id="COG0607">
    <property type="taxonomic scope" value="Bacteria"/>
</dbReference>
<dbReference type="PROSITE" id="PS50206">
    <property type="entry name" value="RHODANESE_3"/>
    <property type="match status" value="1"/>
</dbReference>
<reference evidence="3" key="1">
    <citation type="journal article" date="2013" name="Proc. Natl. Acad. Sci. U.S.A.">
        <title>Improving the coverage of the cyanobacterial phylum using diversity-driven genome sequencing.</title>
        <authorList>
            <person name="Shih P.M."/>
            <person name="Wu D."/>
            <person name="Latifi A."/>
            <person name="Axen S.D."/>
            <person name="Fewer D.P."/>
            <person name="Talla E."/>
            <person name="Calteau A."/>
            <person name="Cai F."/>
            <person name="Tandeau de Marsac N."/>
            <person name="Rippka R."/>
            <person name="Herdman M."/>
            <person name="Sivonen K."/>
            <person name="Coursin T."/>
            <person name="Laurent T."/>
            <person name="Goodwin L."/>
            <person name="Nolan M."/>
            <person name="Davenport K.W."/>
            <person name="Han C.S."/>
            <person name="Rubin E.M."/>
            <person name="Eisen J.A."/>
            <person name="Woyke T."/>
            <person name="Gugger M."/>
            <person name="Kerfeld C.A."/>
        </authorList>
    </citation>
    <scope>NUCLEOTIDE SEQUENCE [LARGE SCALE GENOMIC DNA]</scope>
    <source>
        <strain evidence="3">ATCC 29371 / PCC 7437</strain>
    </source>
</reference>
<dbReference type="RefSeq" id="WP_015193315.1">
    <property type="nucleotide sequence ID" value="NC_019748.1"/>
</dbReference>
<dbReference type="InterPro" id="IPR001763">
    <property type="entry name" value="Rhodanese-like_dom"/>
</dbReference>
<dbReference type="STRING" id="111780.Sta7437_2096"/>
<protein>
    <submittedName>
        <fullName evidence="2">Rhodanese-like protein</fullName>
    </submittedName>
</protein>
<dbReference type="SMART" id="SM00450">
    <property type="entry name" value="RHOD"/>
    <property type="match status" value="1"/>
</dbReference>
<dbReference type="Pfam" id="PF00581">
    <property type="entry name" value="Rhodanese"/>
    <property type="match status" value="1"/>
</dbReference>
<feature type="domain" description="Rhodanese" evidence="1">
    <location>
        <begin position="45"/>
        <end position="134"/>
    </location>
</feature>
<dbReference type="KEGG" id="scs:Sta7437_2096"/>
<organism evidence="2 3">
    <name type="scientific">Stanieria cyanosphaera (strain ATCC 29371 / PCC 7437)</name>
    <dbReference type="NCBI Taxonomy" id="111780"/>
    <lineage>
        <taxon>Bacteria</taxon>
        <taxon>Bacillati</taxon>
        <taxon>Cyanobacteriota</taxon>
        <taxon>Cyanophyceae</taxon>
        <taxon>Pleurocapsales</taxon>
        <taxon>Dermocarpellaceae</taxon>
        <taxon>Stanieria</taxon>
    </lineage>
</organism>
<accession>K9XVF6</accession>
<dbReference type="Gene3D" id="3.40.250.10">
    <property type="entry name" value="Rhodanese-like domain"/>
    <property type="match status" value="1"/>
</dbReference>
<dbReference type="AlphaFoldDB" id="K9XVF6"/>
<evidence type="ECO:0000313" key="3">
    <source>
        <dbReference type="Proteomes" id="UP000010473"/>
    </source>
</evidence>
<proteinExistence type="predicted"/>
<keyword evidence="3" id="KW-1185">Reference proteome</keyword>
<gene>
    <name evidence="2" type="ordered locus">Sta7437_2096</name>
</gene>
<name>K9XVF6_STAC7</name>
<dbReference type="Proteomes" id="UP000010473">
    <property type="component" value="Chromosome"/>
</dbReference>
<evidence type="ECO:0000259" key="1">
    <source>
        <dbReference type="PROSITE" id="PS50206"/>
    </source>
</evidence>
<dbReference type="OrthoDB" id="513390at2"/>
<dbReference type="CDD" id="cd00158">
    <property type="entry name" value="RHOD"/>
    <property type="match status" value="1"/>
</dbReference>
<sequence>MSEPKAEAKRILETKDNLANVLPTAPEQQKPVSSAQALKERLDWGEPAFTIADARDRDSFNTERILGAVPIDSEETLGRLMNSLSTRRELYIYGDNDEQAQSAVEQFVSAGFENVSRLQGGLAGWKAISGPTEGRVA</sequence>
<dbReference type="HOGENOM" id="CLU_089574_9_1_3"/>
<evidence type="ECO:0000313" key="2">
    <source>
        <dbReference type="EMBL" id="AFZ35647.1"/>
    </source>
</evidence>
<dbReference type="SUPFAM" id="SSF52821">
    <property type="entry name" value="Rhodanese/Cell cycle control phosphatase"/>
    <property type="match status" value="1"/>
</dbReference>